<feature type="region of interest" description="Disordered" evidence="1">
    <location>
        <begin position="29"/>
        <end position="52"/>
    </location>
</feature>
<feature type="chain" id="PRO_5004344349" evidence="2">
    <location>
        <begin position="19"/>
        <end position="114"/>
    </location>
</feature>
<accession>R0KEQ6</accession>
<proteinExistence type="predicted"/>
<keyword evidence="2" id="KW-0732">Signal</keyword>
<evidence type="ECO:0000256" key="1">
    <source>
        <dbReference type="SAM" id="MobiDB-lite"/>
    </source>
</evidence>
<protein>
    <submittedName>
        <fullName evidence="3">Uncharacterized protein</fullName>
    </submittedName>
</protein>
<feature type="compositionally biased region" description="Basic residues" evidence="1">
    <location>
        <begin position="41"/>
        <end position="50"/>
    </location>
</feature>
<evidence type="ECO:0000313" key="3">
    <source>
        <dbReference type="EMBL" id="EOA87809.1"/>
    </source>
</evidence>
<dbReference type="AlphaFoldDB" id="R0KEQ6"/>
<organism evidence="3 4">
    <name type="scientific">Exserohilum turcicum (strain 28A)</name>
    <name type="common">Northern leaf blight fungus</name>
    <name type="synonym">Setosphaeria turcica</name>
    <dbReference type="NCBI Taxonomy" id="671987"/>
    <lineage>
        <taxon>Eukaryota</taxon>
        <taxon>Fungi</taxon>
        <taxon>Dikarya</taxon>
        <taxon>Ascomycota</taxon>
        <taxon>Pezizomycotina</taxon>
        <taxon>Dothideomycetes</taxon>
        <taxon>Pleosporomycetidae</taxon>
        <taxon>Pleosporales</taxon>
        <taxon>Pleosporineae</taxon>
        <taxon>Pleosporaceae</taxon>
        <taxon>Exserohilum</taxon>
    </lineage>
</organism>
<dbReference type="EMBL" id="KB908570">
    <property type="protein sequence ID" value="EOA87809.1"/>
    <property type="molecule type" value="Genomic_DNA"/>
</dbReference>
<evidence type="ECO:0000313" key="4">
    <source>
        <dbReference type="Proteomes" id="UP000016935"/>
    </source>
</evidence>
<dbReference type="OrthoDB" id="3783411at2759"/>
<dbReference type="GeneID" id="19400726"/>
<reference evidence="3 4" key="1">
    <citation type="journal article" date="2012" name="PLoS Pathog.">
        <title>Diverse lifestyles and strategies of plant pathogenesis encoded in the genomes of eighteen Dothideomycetes fungi.</title>
        <authorList>
            <person name="Ohm R.A."/>
            <person name="Feau N."/>
            <person name="Henrissat B."/>
            <person name="Schoch C.L."/>
            <person name="Horwitz B.A."/>
            <person name="Barry K.W."/>
            <person name="Condon B.J."/>
            <person name="Copeland A.C."/>
            <person name="Dhillon B."/>
            <person name="Glaser F."/>
            <person name="Hesse C.N."/>
            <person name="Kosti I."/>
            <person name="LaButti K."/>
            <person name="Lindquist E.A."/>
            <person name="Lucas S."/>
            <person name="Salamov A.A."/>
            <person name="Bradshaw R.E."/>
            <person name="Ciuffetti L."/>
            <person name="Hamelin R.C."/>
            <person name="Kema G.H.J."/>
            <person name="Lawrence C."/>
            <person name="Scott J.A."/>
            <person name="Spatafora J.W."/>
            <person name="Turgeon B.G."/>
            <person name="de Wit P.J.G.M."/>
            <person name="Zhong S."/>
            <person name="Goodwin S.B."/>
            <person name="Grigoriev I.V."/>
        </authorList>
    </citation>
    <scope>NUCLEOTIDE SEQUENCE [LARGE SCALE GENOMIC DNA]</scope>
    <source>
        <strain evidence="4">28A</strain>
    </source>
</reference>
<evidence type="ECO:0000256" key="2">
    <source>
        <dbReference type="SAM" id="SignalP"/>
    </source>
</evidence>
<dbReference type="Proteomes" id="UP000016935">
    <property type="component" value="Unassembled WGS sequence"/>
</dbReference>
<dbReference type="eggNOG" id="ENOG502R25M">
    <property type="taxonomic scope" value="Eukaryota"/>
</dbReference>
<keyword evidence="4" id="KW-1185">Reference proteome</keyword>
<dbReference type="RefSeq" id="XP_008024676.1">
    <property type="nucleotide sequence ID" value="XM_008026485.1"/>
</dbReference>
<feature type="compositionally biased region" description="Polar residues" evidence="1">
    <location>
        <begin position="29"/>
        <end position="40"/>
    </location>
</feature>
<feature type="signal peptide" evidence="2">
    <location>
        <begin position="1"/>
        <end position="18"/>
    </location>
</feature>
<name>R0KEQ6_EXST2</name>
<dbReference type="HOGENOM" id="CLU_2224551_0_0_1"/>
<gene>
    <name evidence="3" type="ORF">SETTUDRAFT_168924</name>
</gene>
<reference evidence="3 4" key="2">
    <citation type="journal article" date="2013" name="PLoS Genet.">
        <title>Comparative genome structure, secondary metabolite, and effector coding capacity across Cochliobolus pathogens.</title>
        <authorList>
            <person name="Condon B.J."/>
            <person name="Leng Y."/>
            <person name="Wu D."/>
            <person name="Bushley K.E."/>
            <person name="Ohm R.A."/>
            <person name="Otillar R."/>
            <person name="Martin J."/>
            <person name="Schackwitz W."/>
            <person name="Grimwood J."/>
            <person name="MohdZainudin N."/>
            <person name="Xue C."/>
            <person name="Wang R."/>
            <person name="Manning V.A."/>
            <person name="Dhillon B."/>
            <person name="Tu Z.J."/>
            <person name="Steffenson B.J."/>
            <person name="Salamov A."/>
            <person name="Sun H."/>
            <person name="Lowry S."/>
            <person name="LaButti K."/>
            <person name="Han J."/>
            <person name="Copeland A."/>
            <person name="Lindquist E."/>
            <person name="Barry K."/>
            <person name="Schmutz J."/>
            <person name="Baker S.E."/>
            <person name="Ciuffetti L.M."/>
            <person name="Grigoriev I.V."/>
            <person name="Zhong S."/>
            <person name="Turgeon B.G."/>
        </authorList>
    </citation>
    <scope>NUCLEOTIDE SEQUENCE [LARGE SCALE GENOMIC DNA]</scope>
    <source>
        <strain evidence="4">28A</strain>
    </source>
</reference>
<sequence length="114" mass="12196">MHFPSLVTALLFTTAALATPYPWAQPQSGVLTSAKGSQKPNRTHKHHHHKEPTPILKQACKCNMPVIPNNLLNANEKCLMKYAAQMGCYMSSKGGCPSPPAACGIGPLSGIPMM</sequence>